<dbReference type="PANTHER" id="PTHR44169">
    <property type="entry name" value="NADPH-DEPENDENT 1-ACYLDIHYDROXYACETONE PHOSPHATE REDUCTASE"/>
    <property type="match status" value="1"/>
</dbReference>
<dbReference type="CDD" id="cd05374">
    <property type="entry name" value="17beta-HSD-like_SDR_c"/>
    <property type="match status" value="1"/>
</dbReference>
<dbReference type="Proteomes" id="UP000281343">
    <property type="component" value="Unassembled WGS sequence"/>
</dbReference>
<dbReference type="EMBL" id="RCNT01000011">
    <property type="protein sequence ID" value="RMA40765.1"/>
    <property type="molecule type" value="Genomic_DNA"/>
</dbReference>
<dbReference type="InterPro" id="IPR002347">
    <property type="entry name" value="SDR_fam"/>
</dbReference>
<dbReference type="PRINTS" id="PR00081">
    <property type="entry name" value="GDHRDH"/>
</dbReference>
<comment type="caution">
    <text evidence="4">The sequence shown here is derived from an EMBL/GenBank/DDBJ whole genome shotgun (WGS) entry which is preliminary data.</text>
</comment>
<evidence type="ECO:0000313" key="5">
    <source>
        <dbReference type="Proteomes" id="UP000281343"/>
    </source>
</evidence>
<sequence length="276" mass="30331">MAKSILITGCSSGLGEDAARTLAARGWRVFATCRNSRDVARLQGEGLESFALDVADPESIAEGMAEVLRRTGGTLDALFNNAGYGLPGAMEDVPPAALREIFETNVFGLHDLTRRAVAVMRAQGGYGRIVQHSSALGRVPLRWRGAYTATKHAVEGLTDTLRLELRGTGIHVSTLNTGPVSSKFRVNSIPGFEKWIDWETSAIADLYRDQLLRHLYETTGKATFQLEPPAVTAKLIHALEAPRPRARYFITTATWIVEIARRILPQRVFDWMVAKA</sequence>
<dbReference type="PRINTS" id="PR00080">
    <property type="entry name" value="SDRFAMILY"/>
</dbReference>
<proteinExistence type="inferred from homology"/>
<dbReference type="AlphaFoldDB" id="A0A3L9Y065"/>
<name>A0A3L9Y065_9RHOB</name>
<dbReference type="GO" id="GO:0016491">
    <property type="term" value="F:oxidoreductase activity"/>
    <property type="evidence" value="ECO:0007669"/>
    <property type="project" value="UniProtKB-KW"/>
</dbReference>
<dbReference type="PROSITE" id="PS00061">
    <property type="entry name" value="ADH_SHORT"/>
    <property type="match status" value="1"/>
</dbReference>
<dbReference type="SUPFAM" id="SSF51735">
    <property type="entry name" value="NAD(P)-binding Rossmann-fold domains"/>
    <property type="match status" value="1"/>
</dbReference>
<keyword evidence="5" id="KW-1185">Reference proteome</keyword>
<dbReference type="PANTHER" id="PTHR44169:SF6">
    <property type="entry name" value="NADPH-DEPENDENT 1-ACYLDIHYDROXYACETONE PHOSPHATE REDUCTASE"/>
    <property type="match status" value="1"/>
</dbReference>
<evidence type="ECO:0000256" key="3">
    <source>
        <dbReference type="RuleBase" id="RU000363"/>
    </source>
</evidence>
<gene>
    <name evidence="4" type="ORF">D9R08_17650</name>
</gene>
<dbReference type="OrthoDB" id="9793825at2"/>
<evidence type="ECO:0000256" key="2">
    <source>
        <dbReference type="ARBA" id="ARBA00023002"/>
    </source>
</evidence>
<dbReference type="Gene3D" id="3.40.50.720">
    <property type="entry name" value="NAD(P)-binding Rossmann-like Domain"/>
    <property type="match status" value="1"/>
</dbReference>
<comment type="similarity">
    <text evidence="1 3">Belongs to the short-chain dehydrogenases/reductases (SDR) family.</text>
</comment>
<accession>A0A3L9Y065</accession>
<evidence type="ECO:0000256" key="1">
    <source>
        <dbReference type="ARBA" id="ARBA00006484"/>
    </source>
</evidence>
<dbReference type="Pfam" id="PF00106">
    <property type="entry name" value="adh_short"/>
    <property type="match status" value="1"/>
</dbReference>
<evidence type="ECO:0000313" key="4">
    <source>
        <dbReference type="EMBL" id="RMA40765.1"/>
    </source>
</evidence>
<dbReference type="InterPro" id="IPR020904">
    <property type="entry name" value="Sc_DH/Rdtase_CS"/>
</dbReference>
<dbReference type="RefSeq" id="WP_121899451.1">
    <property type="nucleotide sequence ID" value="NZ_RCNT01000011.1"/>
</dbReference>
<keyword evidence="2" id="KW-0560">Oxidoreductase</keyword>
<reference evidence="4 5" key="1">
    <citation type="submission" date="2018-10" db="EMBL/GenBank/DDBJ databases">
        <authorList>
            <person name="Jung H.S."/>
            <person name="Jeon C.O."/>
        </authorList>
    </citation>
    <scope>NUCLEOTIDE SEQUENCE [LARGE SCALE GENOMIC DNA]</scope>
    <source>
        <strain evidence="4 5">MA-7-27</strain>
    </source>
</reference>
<organism evidence="4 5">
    <name type="scientific">Rhodophyticola porphyridii</name>
    <dbReference type="NCBI Taxonomy" id="1852017"/>
    <lineage>
        <taxon>Bacteria</taxon>
        <taxon>Pseudomonadati</taxon>
        <taxon>Pseudomonadota</taxon>
        <taxon>Alphaproteobacteria</taxon>
        <taxon>Rhodobacterales</taxon>
        <taxon>Roseobacteraceae</taxon>
        <taxon>Rhodophyticola</taxon>
    </lineage>
</organism>
<dbReference type="InterPro" id="IPR036291">
    <property type="entry name" value="NAD(P)-bd_dom_sf"/>
</dbReference>
<protein>
    <submittedName>
        <fullName evidence="4">SDR family NAD(P)-dependent oxidoreductase</fullName>
    </submittedName>
</protein>